<keyword evidence="2 6" id="KW-0812">Transmembrane</keyword>
<dbReference type="PANTHER" id="PTHR13659">
    <property type="entry name" value="AUTOSOMAL HIGHLY CONSERVED PROTEIN"/>
    <property type="match status" value="1"/>
</dbReference>
<sequence>MDTDKRDDNLKIAKDTNNSEVKEFEDEMPNGEKKKEISTKEAYFASLNEWVKHANISQNAMALFPWYLMSTYPQVFQQQAGLATLWALPTAGATTTTQQQPPQSASNQGIANANVNQAAVANIMGRMGNVGLRILSDQSQVELIHLTGGYEYVIAPFWKRAVAEIIDILILLIFKISIIFVAISIFDLQMMFELDKNIFNEAVEKEDYAGFFVFFMDFLAFSSDLLLLEAFTKIFVCLYEAIWTALPNGATPGKIAMGLCIKYVEAMYPLQQQQQQANVGLPLQLPFQQARVQMRTLLFPAETPSFWRAFMRAVAKNIIISLLFPMCVLMIFFKNNRTAYDCMTKTIVVEKPSEQPIRRDIR</sequence>
<keyword evidence="9" id="KW-1185">Reference proteome</keyword>
<dbReference type="VEuPathDB" id="VectorBase:GBRI028856"/>
<evidence type="ECO:0000256" key="3">
    <source>
        <dbReference type="ARBA" id="ARBA00022989"/>
    </source>
</evidence>
<dbReference type="Proteomes" id="UP000091820">
    <property type="component" value="Unassembled WGS sequence"/>
</dbReference>
<accession>A0A1A9WQX5</accession>
<dbReference type="Pfam" id="PF06271">
    <property type="entry name" value="RDD"/>
    <property type="match status" value="1"/>
</dbReference>
<evidence type="ECO:0000256" key="6">
    <source>
        <dbReference type="SAM" id="Phobius"/>
    </source>
</evidence>
<evidence type="ECO:0000256" key="1">
    <source>
        <dbReference type="ARBA" id="ARBA00004141"/>
    </source>
</evidence>
<feature type="transmembrane region" description="Helical" evidence="6">
    <location>
        <begin position="314"/>
        <end position="333"/>
    </location>
</feature>
<feature type="transmembrane region" description="Helical" evidence="6">
    <location>
        <begin position="208"/>
        <end position="228"/>
    </location>
</feature>
<proteinExistence type="predicted"/>
<feature type="region of interest" description="Disordered" evidence="5">
    <location>
        <begin position="1"/>
        <end position="34"/>
    </location>
</feature>
<keyword evidence="4 6" id="KW-0472">Membrane</keyword>
<dbReference type="GO" id="GO:0016020">
    <property type="term" value="C:membrane"/>
    <property type="evidence" value="ECO:0007669"/>
    <property type="project" value="UniProtKB-SubCell"/>
</dbReference>
<dbReference type="InterPro" id="IPR039871">
    <property type="entry name" value="FAM8A1"/>
</dbReference>
<name>A0A1A9WQX5_9MUSC</name>
<dbReference type="PANTHER" id="PTHR13659:SF5">
    <property type="entry name" value="PROTEIN FAM8A1"/>
    <property type="match status" value="1"/>
</dbReference>
<dbReference type="EnsemblMetazoa" id="GBRI028856-RA">
    <property type="protein sequence ID" value="GBRI028856-PA"/>
    <property type="gene ID" value="GBRI028856"/>
</dbReference>
<organism evidence="8 9">
    <name type="scientific">Glossina brevipalpis</name>
    <dbReference type="NCBI Taxonomy" id="37001"/>
    <lineage>
        <taxon>Eukaryota</taxon>
        <taxon>Metazoa</taxon>
        <taxon>Ecdysozoa</taxon>
        <taxon>Arthropoda</taxon>
        <taxon>Hexapoda</taxon>
        <taxon>Insecta</taxon>
        <taxon>Pterygota</taxon>
        <taxon>Neoptera</taxon>
        <taxon>Endopterygota</taxon>
        <taxon>Diptera</taxon>
        <taxon>Brachycera</taxon>
        <taxon>Muscomorpha</taxon>
        <taxon>Hippoboscoidea</taxon>
        <taxon>Glossinidae</taxon>
        <taxon>Glossina</taxon>
    </lineage>
</organism>
<reference evidence="9" key="1">
    <citation type="submission" date="2014-03" db="EMBL/GenBank/DDBJ databases">
        <authorList>
            <person name="Aksoy S."/>
            <person name="Warren W."/>
            <person name="Wilson R.K."/>
        </authorList>
    </citation>
    <scope>NUCLEOTIDE SEQUENCE [LARGE SCALE GENOMIC DNA]</scope>
    <source>
        <strain evidence="9">IAEA</strain>
    </source>
</reference>
<dbReference type="AlphaFoldDB" id="A0A1A9WQX5"/>
<evidence type="ECO:0000313" key="8">
    <source>
        <dbReference type="EnsemblMetazoa" id="GBRI028856-PA"/>
    </source>
</evidence>
<dbReference type="InterPro" id="IPR010432">
    <property type="entry name" value="RDD"/>
</dbReference>
<reference evidence="8" key="2">
    <citation type="submission" date="2020-05" db="UniProtKB">
        <authorList>
            <consortium name="EnsemblMetazoa"/>
        </authorList>
    </citation>
    <scope>IDENTIFICATION</scope>
    <source>
        <strain evidence="8">IAEA</strain>
    </source>
</reference>
<protein>
    <recommendedName>
        <fullName evidence="7">RDD domain-containing protein</fullName>
    </recommendedName>
</protein>
<feature type="transmembrane region" description="Helical" evidence="6">
    <location>
        <begin position="168"/>
        <end position="188"/>
    </location>
</feature>
<evidence type="ECO:0000256" key="4">
    <source>
        <dbReference type="ARBA" id="ARBA00023136"/>
    </source>
</evidence>
<evidence type="ECO:0000313" key="9">
    <source>
        <dbReference type="Proteomes" id="UP000091820"/>
    </source>
</evidence>
<dbReference type="STRING" id="37001.A0A1A9WQX5"/>
<feature type="compositionally biased region" description="Basic and acidic residues" evidence="5">
    <location>
        <begin position="1"/>
        <end position="14"/>
    </location>
</feature>
<keyword evidence="3 6" id="KW-1133">Transmembrane helix</keyword>
<evidence type="ECO:0000256" key="2">
    <source>
        <dbReference type="ARBA" id="ARBA00022692"/>
    </source>
</evidence>
<evidence type="ECO:0000259" key="7">
    <source>
        <dbReference type="Pfam" id="PF06271"/>
    </source>
</evidence>
<comment type="subcellular location">
    <subcellularLocation>
        <location evidence="1">Membrane</location>
        <topology evidence="1">Multi-pass membrane protein</topology>
    </subcellularLocation>
</comment>
<feature type="domain" description="RDD" evidence="7">
    <location>
        <begin position="155"/>
        <end position="259"/>
    </location>
</feature>
<evidence type="ECO:0000256" key="5">
    <source>
        <dbReference type="SAM" id="MobiDB-lite"/>
    </source>
</evidence>